<evidence type="ECO:0000313" key="1">
    <source>
        <dbReference type="EMBL" id="NME99479.1"/>
    </source>
</evidence>
<dbReference type="AlphaFoldDB" id="A0A848CYB0"/>
<accession>A0A848CYB0</accession>
<dbReference type="GeneID" id="99678099"/>
<dbReference type="EMBL" id="JABAGO010000029">
    <property type="protein sequence ID" value="NME99479.1"/>
    <property type="molecule type" value="Genomic_DNA"/>
</dbReference>
<gene>
    <name evidence="1" type="ORF">HF838_14580</name>
</gene>
<dbReference type="Proteomes" id="UP000561326">
    <property type="component" value="Unassembled WGS sequence"/>
</dbReference>
<name>A0A848CYB0_ANEAE</name>
<organism evidence="1 2">
    <name type="scientific">Aneurinibacillus aneurinilyticus</name>
    <name type="common">Bacillus aneurinolyticus</name>
    <dbReference type="NCBI Taxonomy" id="1391"/>
    <lineage>
        <taxon>Bacteria</taxon>
        <taxon>Bacillati</taxon>
        <taxon>Bacillota</taxon>
        <taxon>Bacilli</taxon>
        <taxon>Bacillales</taxon>
        <taxon>Paenibacillaceae</taxon>
        <taxon>Aneurinibacillus group</taxon>
        <taxon>Aneurinibacillus</taxon>
    </lineage>
</organism>
<dbReference type="RefSeq" id="WP_148315851.1">
    <property type="nucleotide sequence ID" value="NZ_CABKST010000047.1"/>
</dbReference>
<reference evidence="1 2" key="1">
    <citation type="submission" date="2020-04" db="EMBL/GenBank/DDBJ databases">
        <authorList>
            <person name="Hitch T.C.A."/>
            <person name="Wylensek D."/>
            <person name="Clavel T."/>
        </authorList>
    </citation>
    <scope>NUCLEOTIDE SEQUENCE [LARGE SCALE GENOMIC DNA]</scope>
    <source>
        <strain evidence="1 2">WB01_D5_05</strain>
    </source>
</reference>
<evidence type="ECO:0000313" key="2">
    <source>
        <dbReference type="Proteomes" id="UP000561326"/>
    </source>
</evidence>
<protein>
    <submittedName>
        <fullName evidence="1">Uncharacterized protein</fullName>
    </submittedName>
</protein>
<dbReference type="Pfam" id="PF12860">
    <property type="entry name" value="PAS_7"/>
    <property type="match status" value="1"/>
</dbReference>
<sequence length="46" mass="5169">MINNIHPGIVTFDDSLMLTSMNQQARDMLDLPKTSGRMTDSKAIYP</sequence>
<proteinExistence type="predicted"/>
<comment type="caution">
    <text evidence="1">The sequence shown here is derived from an EMBL/GenBank/DDBJ whole genome shotgun (WGS) entry which is preliminary data.</text>
</comment>